<feature type="non-terminal residue" evidence="9">
    <location>
        <position position="1"/>
    </location>
</feature>
<reference evidence="9" key="1">
    <citation type="journal article" date="2014" name="Front. Microbiol.">
        <title>High frequency of phylogenetically diverse reductive dehalogenase-homologous genes in deep subseafloor sedimentary metagenomes.</title>
        <authorList>
            <person name="Kawai M."/>
            <person name="Futagami T."/>
            <person name="Toyoda A."/>
            <person name="Takaki Y."/>
            <person name="Nishi S."/>
            <person name="Hori S."/>
            <person name="Arai W."/>
            <person name="Tsubouchi T."/>
            <person name="Morono Y."/>
            <person name="Uchiyama I."/>
            <person name="Ito T."/>
            <person name="Fujiyama A."/>
            <person name="Inagaki F."/>
            <person name="Takami H."/>
        </authorList>
    </citation>
    <scope>NUCLEOTIDE SEQUENCE</scope>
    <source>
        <strain evidence="9">Expedition CK06-06</strain>
    </source>
</reference>
<evidence type="ECO:0000256" key="1">
    <source>
        <dbReference type="ARBA" id="ARBA00000971"/>
    </source>
</evidence>
<dbReference type="EMBL" id="BARS01015915">
    <property type="protein sequence ID" value="GAF95807.1"/>
    <property type="molecule type" value="Genomic_DNA"/>
</dbReference>
<dbReference type="PANTHER" id="PTHR47861">
    <property type="entry name" value="FKBP-TYPE PEPTIDYL-PROLYL CIS-TRANS ISOMERASE SLYD"/>
    <property type="match status" value="1"/>
</dbReference>
<keyword evidence="5" id="KW-0963">Cytoplasm</keyword>
<protein>
    <recommendedName>
        <fullName evidence="4">peptidylprolyl isomerase</fullName>
        <ecNumber evidence="4">5.2.1.8</ecNumber>
    </recommendedName>
</protein>
<dbReference type="InterPro" id="IPR046357">
    <property type="entry name" value="PPIase_dom_sf"/>
</dbReference>
<dbReference type="PANTHER" id="PTHR47861:SF3">
    <property type="entry name" value="FKBP-TYPE PEPTIDYL-PROLYL CIS-TRANS ISOMERASE SLYD"/>
    <property type="match status" value="1"/>
</dbReference>
<keyword evidence="6" id="KW-0697">Rotamase</keyword>
<comment type="subcellular location">
    <subcellularLocation>
        <location evidence="2">Cytoplasm</location>
    </subcellularLocation>
</comment>
<keyword evidence="7" id="KW-0143">Chaperone</keyword>
<dbReference type="EC" id="5.2.1.8" evidence="4"/>
<evidence type="ECO:0000256" key="3">
    <source>
        <dbReference type="ARBA" id="ARBA00006577"/>
    </source>
</evidence>
<evidence type="ECO:0000256" key="2">
    <source>
        <dbReference type="ARBA" id="ARBA00004496"/>
    </source>
</evidence>
<evidence type="ECO:0000256" key="6">
    <source>
        <dbReference type="ARBA" id="ARBA00023110"/>
    </source>
</evidence>
<keyword evidence="8" id="KW-0413">Isomerase</keyword>
<name>X0U608_9ZZZZ</name>
<comment type="caution">
    <text evidence="9">The sequence shown here is derived from an EMBL/GenBank/DDBJ whole genome shotgun (WGS) entry which is preliminary data.</text>
</comment>
<dbReference type="SUPFAM" id="SSF54534">
    <property type="entry name" value="FKBP-like"/>
    <property type="match status" value="1"/>
</dbReference>
<gene>
    <name evidence="9" type="ORF">S01H1_26271</name>
</gene>
<evidence type="ECO:0000256" key="8">
    <source>
        <dbReference type="ARBA" id="ARBA00023235"/>
    </source>
</evidence>
<accession>X0U608</accession>
<comment type="similarity">
    <text evidence="3">Belongs to the FKBP-type PPIase family.</text>
</comment>
<dbReference type="Gene3D" id="3.10.50.40">
    <property type="match status" value="1"/>
</dbReference>
<evidence type="ECO:0000256" key="5">
    <source>
        <dbReference type="ARBA" id="ARBA00022490"/>
    </source>
</evidence>
<dbReference type="GO" id="GO:0005737">
    <property type="term" value="C:cytoplasm"/>
    <property type="evidence" value="ECO:0007669"/>
    <property type="project" value="UniProtKB-SubCell"/>
</dbReference>
<comment type="catalytic activity">
    <reaction evidence="1">
        <text>[protein]-peptidylproline (omega=180) = [protein]-peptidylproline (omega=0)</text>
        <dbReference type="Rhea" id="RHEA:16237"/>
        <dbReference type="Rhea" id="RHEA-COMP:10747"/>
        <dbReference type="Rhea" id="RHEA-COMP:10748"/>
        <dbReference type="ChEBI" id="CHEBI:83833"/>
        <dbReference type="ChEBI" id="CHEBI:83834"/>
        <dbReference type="EC" id="5.2.1.8"/>
    </reaction>
</comment>
<evidence type="ECO:0000256" key="4">
    <source>
        <dbReference type="ARBA" id="ARBA00013194"/>
    </source>
</evidence>
<sequence length="91" mass="10048">GMKLGEEKTVKIPSAEAYGPYRDELVKVIDRTEFPADIEPQVGQQLELELEDGRQVLVLVTEISESGVTLDANHPLAGKDLTFDIQLVDII</sequence>
<evidence type="ECO:0000256" key="7">
    <source>
        <dbReference type="ARBA" id="ARBA00023186"/>
    </source>
</evidence>
<evidence type="ECO:0000313" key="9">
    <source>
        <dbReference type="EMBL" id="GAF95807.1"/>
    </source>
</evidence>
<dbReference type="GO" id="GO:0003755">
    <property type="term" value="F:peptidyl-prolyl cis-trans isomerase activity"/>
    <property type="evidence" value="ECO:0007669"/>
    <property type="project" value="UniProtKB-KW"/>
</dbReference>
<dbReference type="AlphaFoldDB" id="X0U608"/>
<proteinExistence type="inferred from homology"/>
<organism evidence="9">
    <name type="scientific">marine sediment metagenome</name>
    <dbReference type="NCBI Taxonomy" id="412755"/>
    <lineage>
        <taxon>unclassified sequences</taxon>
        <taxon>metagenomes</taxon>
        <taxon>ecological metagenomes</taxon>
    </lineage>
</organism>